<sequence length="67" mass="7654">MARMQLTRLDDDKCDEGTCPAIYRTDRGTIAIQGARVLDDHGLNIPDHETVVEIPEEMFWKVARDHS</sequence>
<keyword evidence="2" id="KW-1185">Reference proteome</keyword>
<accession>A0ABN1RCX0</accession>
<gene>
    <name evidence="1" type="ORF">GCM10009560_79040</name>
</gene>
<evidence type="ECO:0000313" key="1">
    <source>
        <dbReference type="EMBL" id="GAA0955073.1"/>
    </source>
</evidence>
<dbReference type="EMBL" id="BAAAHQ010000085">
    <property type="protein sequence ID" value="GAA0955073.1"/>
    <property type="molecule type" value="Genomic_DNA"/>
</dbReference>
<proteinExistence type="predicted"/>
<organism evidence="1 2">
    <name type="scientific">Nonomuraea longicatena</name>
    <dbReference type="NCBI Taxonomy" id="83682"/>
    <lineage>
        <taxon>Bacteria</taxon>
        <taxon>Bacillati</taxon>
        <taxon>Actinomycetota</taxon>
        <taxon>Actinomycetes</taxon>
        <taxon>Streptosporangiales</taxon>
        <taxon>Streptosporangiaceae</taxon>
        <taxon>Nonomuraea</taxon>
    </lineage>
</organism>
<dbReference type="Proteomes" id="UP001501578">
    <property type="component" value="Unassembled WGS sequence"/>
</dbReference>
<comment type="caution">
    <text evidence="1">The sequence shown here is derived from an EMBL/GenBank/DDBJ whole genome shotgun (WGS) entry which is preliminary data.</text>
</comment>
<evidence type="ECO:0000313" key="2">
    <source>
        <dbReference type="Proteomes" id="UP001501578"/>
    </source>
</evidence>
<reference evidence="1 2" key="1">
    <citation type="journal article" date="2019" name="Int. J. Syst. Evol. Microbiol.">
        <title>The Global Catalogue of Microorganisms (GCM) 10K type strain sequencing project: providing services to taxonomists for standard genome sequencing and annotation.</title>
        <authorList>
            <consortium name="The Broad Institute Genomics Platform"/>
            <consortium name="The Broad Institute Genome Sequencing Center for Infectious Disease"/>
            <person name="Wu L."/>
            <person name="Ma J."/>
        </authorList>
    </citation>
    <scope>NUCLEOTIDE SEQUENCE [LARGE SCALE GENOMIC DNA]</scope>
    <source>
        <strain evidence="1 2">JCM 11136</strain>
    </source>
</reference>
<name>A0ABN1RCX0_9ACTN</name>
<protein>
    <submittedName>
        <fullName evidence="1">Uncharacterized protein</fullName>
    </submittedName>
</protein>